<gene>
    <name evidence="1" type="primary">74</name>
    <name evidence="1" type="ORF">PBI_VENDETTA_74</name>
</gene>
<evidence type="ECO:0000313" key="1">
    <source>
        <dbReference type="EMBL" id="ANA85621.1"/>
    </source>
</evidence>
<organism evidence="1 2">
    <name type="scientific">Gordonia phage Vendetta</name>
    <dbReference type="NCBI Taxonomy" id="1838082"/>
    <lineage>
        <taxon>Viruses</taxon>
        <taxon>Duplodnaviria</taxon>
        <taxon>Heunggongvirae</taxon>
        <taxon>Uroviricota</taxon>
        <taxon>Caudoviricetes</taxon>
        <taxon>Ruthgordonvirinae</taxon>
        <taxon>Vendettavirus</taxon>
        <taxon>Vendettavirus vendetta</taxon>
    </lineage>
</organism>
<proteinExistence type="predicted"/>
<dbReference type="KEGG" id="vg:28800248"/>
<name>A0A160DD53_9CAUD</name>
<dbReference type="RefSeq" id="YP_009274006.1">
    <property type="nucleotide sequence ID" value="NC_030911.1"/>
</dbReference>
<protein>
    <submittedName>
        <fullName evidence="1">Uncharacterized protein</fullName>
    </submittedName>
</protein>
<keyword evidence="2" id="KW-1185">Reference proteome</keyword>
<reference evidence="1 2" key="1">
    <citation type="submission" date="2016-03" db="EMBL/GenBank/DDBJ databases">
        <authorList>
            <person name="Stanton A.J."/>
            <person name="Montgomery M.T."/>
            <person name="Guerrero C.A."/>
            <person name="Mavrich T.N."/>
            <person name="Pope W.H."/>
            <person name="Garlena R.A."/>
            <person name="Russell D.A."/>
            <person name="Jacobs-Sera D."/>
            <person name="Hendrix R.W."/>
            <person name="Hatfull G.F."/>
        </authorList>
    </citation>
    <scope>NUCLEOTIDE SEQUENCE [LARGE SCALE GENOMIC DNA]</scope>
</reference>
<evidence type="ECO:0000313" key="2">
    <source>
        <dbReference type="Proteomes" id="UP000202306"/>
    </source>
</evidence>
<accession>A0A160DD53</accession>
<dbReference type="GeneID" id="28800248"/>
<dbReference type="Proteomes" id="UP000202306">
    <property type="component" value="Segment"/>
</dbReference>
<sequence>MTVEHKAGDMTVETIETWGSPHVSVVTEQRCECGKSMYAYATVKRDDFSERPAHVAGVLDAAAAEVGRMVERHQAAALAVLEGAGREG</sequence>
<dbReference type="EMBL" id="KU998237">
    <property type="protein sequence ID" value="ANA85621.1"/>
    <property type="molecule type" value="Genomic_DNA"/>
</dbReference>